<dbReference type="AlphaFoldDB" id="A0A847HD54"/>
<dbReference type="Proteomes" id="UP000523614">
    <property type="component" value="Unassembled WGS sequence"/>
</dbReference>
<evidence type="ECO:0000256" key="1">
    <source>
        <dbReference type="SAM" id="Phobius"/>
    </source>
</evidence>
<keyword evidence="1" id="KW-0812">Transmembrane</keyword>
<dbReference type="EMBL" id="JAAYYP010000420">
    <property type="protein sequence ID" value="NLF91939.1"/>
    <property type="molecule type" value="Genomic_DNA"/>
</dbReference>
<name>A0A847HD54_9CORY</name>
<keyword evidence="1" id="KW-0472">Membrane</keyword>
<accession>A0A847HD54</accession>
<gene>
    <name evidence="2" type="ORF">GX570_11440</name>
</gene>
<protein>
    <submittedName>
        <fullName evidence="2">ABC transporter permease</fullName>
    </submittedName>
</protein>
<evidence type="ECO:0000313" key="3">
    <source>
        <dbReference type="Proteomes" id="UP000523614"/>
    </source>
</evidence>
<feature type="transmembrane region" description="Helical" evidence="1">
    <location>
        <begin position="24"/>
        <end position="45"/>
    </location>
</feature>
<evidence type="ECO:0000313" key="2">
    <source>
        <dbReference type="EMBL" id="NLF91939.1"/>
    </source>
</evidence>
<feature type="non-terminal residue" evidence="2">
    <location>
        <position position="1"/>
    </location>
</feature>
<comment type="caution">
    <text evidence="2">The sequence shown here is derived from an EMBL/GenBank/DDBJ whole genome shotgun (WGS) entry which is preliminary data.</text>
</comment>
<sequence>ALIGVASLGTLFTEGFQRSFPTQILVGLMGTVLLAVLFDVLLVLLGRLLMPWRGRVG</sequence>
<proteinExistence type="predicted"/>
<reference evidence="2 3" key="1">
    <citation type="journal article" date="2020" name="Biotechnol. Biofuels">
        <title>New insights from the biogas microbiome by comprehensive genome-resolved metagenomics of nearly 1600 species originating from multiple anaerobic digesters.</title>
        <authorList>
            <person name="Campanaro S."/>
            <person name="Treu L."/>
            <person name="Rodriguez-R L.M."/>
            <person name="Kovalovszki A."/>
            <person name="Ziels R.M."/>
            <person name="Maus I."/>
            <person name="Zhu X."/>
            <person name="Kougias P.G."/>
            <person name="Basile A."/>
            <person name="Luo G."/>
            <person name="Schluter A."/>
            <person name="Konstantinidis K.T."/>
            <person name="Angelidaki I."/>
        </authorList>
    </citation>
    <scope>NUCLEOTIDE SEQUENCE [LARGE SCALE GENOMIC DNA]</scope>
    <source>
        <strain evidence="2">AS06rmzACSIP_235</strain>
    </source>
</reference>
<organism evidence="2 3">
    <name type="scientific">Corynebacterium marinum</name>
    <dbReference type="NCBI Taxonomy" id="349751"/>
    <lineage>
        <taxon>Bacteria</taxon>
        <taxon>Bacillati</taxon>
        <taxon>Actinomycetota</taxon>
        <taxon>Actinomycetes</taxon>
        <taxon>Mycobacteriales</taxon>
        <taxon>Corynebacteriaceae</taxon>
        <taxon>Corynebacterium</taxon>
    </lineage>
</organism>
<keyword evidence="1" id="KW-1133">Transmembrane helix</keyword>